<dbReference type="EMBL" id="SRLO01000343">
    <property type="protein sequence ID" value="TNN59961.1"/>
    <property type="molecule type" value="Genomic_DNA"/>
</dbReference>
<proteinExistence type="predicted"/>
<gene>
    <name evidence="2" type="ORF">EYF80_029803</name>
</gene>
<accession>A0A4Z2H2Z1</accession>
<reference evidence="2 3" key="1">
    <citation type="submission" date="2019-03" db="EMBL/GenBank/DDBJ databases">
        <title>First draft genome of Liparis tanakae, snailfish: a comprehensive survey of snailfish specific genes.</title>
        <authorList>
            <person name="Kim W."/>
            <person name="Song I."/>
            <person name="Jeong J.-H."/>
            <person name="Kim D."/>
            <person name="Kim S."/>
            <person name="Ryu S."/>
            <person name="Song J.Y."/>
            <person name="Lee S.K."/>
        </authorList>
    </citation>
    <scope>NUCLEOTIDE SEQUENCE [LARGE SCALE GENOMIC DNA]</scope>
    <source>
        <tissue evidence="2">Muscle</tissue>
    </source>
</reference>
<keyword evidence="3" id="KW-1185">Reference proteome</keyword>
<sequence length="221" mass="22937">MSINWSSYTFGAVSSKEFTRRDEKPCNEFDEDGLGLLGDGLGPPVLLVVGLAALGVGLVEHVGLPLPAHVTAAIAPGPAGTAPPLLLEGGAAPSSAASRAADGGPPLGVAAATSRRGCSAGSGRRRPAPAGTSAAAPHDGKESSDYNTEGDQLHRLLSPERERQKTNLGHDLSVWLGNRIGPLHVGNEGIASILTRERVHHEPQVPDGTSRLKQRHQLIFI</sequence>
<feature type="compositionally biased region" description="Low complexity" evidence="1">
    <location>
        <begin position="85"/>
        <end position="122"/>
    </location>
</feature>
<evidence type="ECO:0000313" key="3">
    <source>
        <dbReference type="Proteomes" id="UP000314294"/>
    </source>
</evidence>
<name>A0A4Z2H2Z1_9TELE</name>
<dbReference type="Proteomes" id="UP000314294">
    <property type="component" value="Unassembled WGS sequence"/>
</dbReference>
<feature type="region of interest" description="Disordered" evidence="1">
    <location>
        <begin position="85"/>
        <end position="149"/>
    </location>
</feature>
<evidence type="ECO:0000256" key="1">
    <source>
        <dbReference type="SAM" id="MobiDB-lite"/>
    </source>
</evidence>
<dbReference type="AlphaFoldDB" id="A0A4Z2H2Z1"/>
<comment type="caution">
    <text evidence="2">The sequence shown here is derived from an EMBL/GenBank/DDBJ whole genome shotgun (WGS) entry which is preliminary data.</text>
</comment>
<organism evidence="2 3">
    <name type="scientific">Liparis tanakae</name>
    <name type="common">Tanaka's snailfish</name>
    <dbReference type="NCBI Taxonomy" id="230148"/>
    <lineage>
        <taxon>Eukaryota</taxon>
        <taxon>Metazoa</taxon>
        <taxon>Chordata</taxon>
        <taxon>Craniata</taxon>
        <taxon>Vertebrata</taxon>
        <taxon>Euteleostomi</taxon>
        <taxon>Actinopterygii</taxon>
        <taxon>Neopterygii</taxon>
        <taxon>Teleostei</taxon>
        <taxon>Neoteleostei</taxon>
        <taxon>Acanthomorphata</taxon>
        <taxon>Eupercaria</taxon>
        <taxon>Perciformes</taxon>
        <taxon>Cottioidei</taxon>
        <taxon>Cottales</taxon>
        <taxon>Liparidae</taxon>
        <taxon>Liparis</taxon>
    </lineage>
</organism>
<protein>
    <submittedName>
        <fullName evidence="2">Uncharacterized protein</fullName>
    </submittedName>
</protein>
<evidence type="ECO:0000313" key="2">
    <source>
        <dbReference type="EMBL" id="TNN59961.1"/>
    </source>
</evidence>